<feature type="domain" description="GP-PDE" evidence="1">
    <location>
        <begin position="16"/>
        <end position="261"/>
    </location>
</feature>
<dbReference type="GO" id="GO:0006629">
    <property type="term" value="P:lipid metabolic process"/>
    <property type="evidence" value="ECO:0007669"/>
    <property type="project" value="InterPro"/>
</dbReference>
<keyword evidence="3" id="KW-1185">Reference proteome</keyword>
<dbReference type="EMBL" id="RQXX01000003">
    <property type="protein sequence ID" value="RVV97848.1"/>
    <property type="molecule type" value="Genomic_DNA"/>
</dbReference>
<dbReference type="InterPro" id="IPR030395">
    <property type="entry name" value="GP_PDE_dom"/>
</dbReference>
<organism evidence="2 3">
    <name type="scientific">Mesobaculum littorinae</name>
    <dbReference type="NCBI Taxonomy" id="2486419"/>
    <lineage>
        <taxon>Bacteria</taxon>
        <taxon>Pseudomonadati</taxon>
        <taxon>Pseudomonadota</taxon>
        <taxon>Alphaproteobacteria</taxon>
        <taxon>Rhodobacterales</taxon>
        <taxon>Roseobacteraceae</taxon>
        <taxon>Mesobaculum</taxon>
    </lineage>
</organism>
<protein>
    <submittedName>
        <fullName evidence="2">Phosphodiesterase</fullName>
    </submittedName>
</protein>
<dbReference type="Proteomes" id="UP000285908">
    <property type="component" value="Unassembled WGS sequence"/>
</dbReference>
<name>A0A438AGN2_9RHOB</name>
<dbReference type="PANTHER" id="PTHR46211:SF1">
    <property type="entry name" value="GLYCEROPHOSPHODIESTER PHOSPHODIESTERASE, CYTOPLASMIC"/>
    <property type="match status" value="1"/>
</dbReference>
<dbReference type="Pfam" id="PF03009">
    <property type="entry name" value="GDPD"/>
    <property type="match status" value="1"/>
</dbReference>
<dbReference type="PANTHER" id="PTHR46211">
    <property type="entry name" value="GLYCEROPHOSPHORYL DIESTER PHOSPHODIESTERASE"/>
    <property type="match status" value="1"/>
</dbReference>
<comment type="caution">
    <text evidence="2">The sequence shown here is derived from an EMBL/GenBank/DDBJ whole genome shotgun (WGS) entry which is preliminary data.</text>
</comment>
<dbReference type="AlphaFoldDB" id="A0A438AGN2"/>
<dbReference type="SUPFAM" id="SSF51695">
    <property type="entry name" value="PLC-like phosphodiesterases"/>
    <property type="match status" value="1"/>
</dbReference>
<dbReference type="OrthoDB" id="384721at2"/>
<evidence type="ECO:0000313" key="3">
    <source>
        <dbReference type="Proteomes" id="UP000285908"/>
    </source>
</evidence>
<accession>A0A438AGN2</accession>
<reference evidence="2 3" key="1">
    <citation type="submission" date="2018-11" db="EMBL/GenBank/DDBJ databases">
        <title>Mesobaculum littorinae gen. nov., sp. nov., isolated from Littorina scabra that represents a novel genus of the order Rhodobacteraceae.</title>
        <authorList>
            <person name="Li F."/>
        </authorList>
    </citation>
    <scope>NUCLEOTIDE SEQUENCE [LARGE SCALE GENOMIC DNA]</scope>
    <source>
        <strain evidence="2 3">M0103</strain>
    </source>
</reference>
<dbReference type="PROSITE" id="PS51704">
    <property type="entry name" value="GP_PDE"/>
    <property type="match status" value="1"/>
</dbReference>
<gene>
    <name evidence="2" type="ORF">EKE94_10215</name>
</gene>
<proteinExistence type="predicted"/>
<dbReference type="InterPro" id="IPR017946">
    <property type="entry name" value="PLC-like_Pdiesterase_TIM-brl"/>
</dbReference>
<evidence type="ECO:0000313" key="2">
    <source>
        <dbReference type="EMBL" id="RVV97848.1"/>
    </source>
</evidence>
<sequence length="261" mass="27445">MTRPPSAPPLPAAFLSTPIAHRALHDRAAGRPENSRVAIAAAVAAGYGIEIDVQMSADGRAMVFHDDALDRLTEATGPLRARDADTLGAITLRDGAEGIPTLREVLSLVAGRVPLLIEVKDQDGALGPRTGDLERAVAGDLAGYAGPVAVMSFNPHAVRHLAQAAPDLPRGLTTCAFDQADWDLPADRCDALRRIAAYDEVGASFVSHQHGDLSAPRVAQLKSQGAAVLCWTIRSPTEETAARRVADNVTFEGYTPAPVPA</sequence>
<dbReference type="RefSeq" id="WP_127906513.1">
    <property type="nucleotide sequence ID" value="NZ_RQXX01000003.1"/>
</dbReference>
<evidence type="ECO:0000259" key="1">
    <source>
        <dbReference type="PROSITE" id="PS51704"/>
    </source>
</evidence>
<dbReference type="Gene3D" id="3.20.20.190">
    <property type="entry name" value="Phosphatidylinositol (PI) phosphodiesterase"/>
    <property type="match status" value="1"/>
</dbReference>
<dbReference type="GO" id="GO:0008081">
    <property type="term" value="F:phosphoric diester hydrolase activity"/>
    <property type="evidence" value="ECO:0007669"/>
    <property type="project" value="InterPro"/>
</dbReference>